<organism evidence="1 2">
    <name type="scientific">Actinoplanes ianthinogenes</name>
    <dbReference type="NCBI Taxonomy" id="122358"/>
    <lineage>
        <taxon>Bacteria</taxon>
        <taxon>Bacillati</taxon>
        <taxon>Actinomycetota</taxon>
        <taxon>Actinomycetes</taxon>
        <taxon>Micromonosporales</taxon>
        <taxon>Micromonosporaceae</taxon>
        <taxon>Actinoplanes</taxon>
    </lineage>
</organism>
<dbReference type="Proteomes" id="UP000676967">
    <property type="component" value="Chromosome"/>
</dbReference>
<accession>A0ABM7LRD6</accession>
<dbReference type="EMBL" id="AP023356">
    <property type="protein sequence ID" value="BCJ41830.1"/>
    <property type="molecule type" value="Genomic_DNA"/>
</dbReference>
<keyword evidence="2" id="KW-1185">Reference proteome</keyword>
<evidence type="ECO:0000313" key="1">
    <source>
        <dbReference type="EMBL" id="BCJ41830.1"/>
    </source>
</evidence>
<proteinExistence type="predicted"/>
<protein>
    <submittedName>
        <fullName evidence="1">Uncharacterized protein</fullName>
    </submittedName>
</protein>
<name>A0ABM7LRD6_9ACTN</name>
<dbReference type="RefSeq" id="WP_189335295.1">
    <property type="nucleotide sequence ID" value="NZ_AP023356.1"/>
</dbReference>
<evidence type="ECO:0000313" key="2">
    <source>
        <dbReference type="Proteomes" id="UP000676967"/>
    </source>
</evidence>
<reference evidence="1 2" key="1">
    <citation type="submission" date="2020-08" db="EMBL/GenBank/DDBJ databases">
        <title>Whole genome shotgun sequence of Actinoplanes ianthinogenes NBRC 13996.</title>
        <authorList>
            <person name="Komaki H."/>
            <person name="Tamura T."/>
        </authorList>
    </citation>
    <scope>NUCLEOTIDE SEQUENCE [LARGE SCALE GENOMIC DNA]</scope>
    <source>
        <strain evidence="1 2">NBRC 13996</strain>
    </source>
</reference>
<sequence length="69" mass="7740">MNLQEYIATGSEFSELLAAVEMLPSASVTKTSSRYIVFQAYENDVESLRKQFAGKYTIAPNAKLEPFDE</sequence>
<gene>
    <name evidence="1" type="ORF">Aiant_24870</name>
</gene>